<evidence type="ECO:0000313" key="1">
    <source>
        <dbReference type="EMBL" id="AIY19422.1"/>
    </source>
</evidence>
<dbReference type="InterPro" id="IPR022121">
    <property type="entry name" value="Peptidase_M73_camelysin"/>
</dbReference>
<reference evidence="1 2" key="1">
    <citation type="journal article" date="2015" name="Genome Announc.">
        <title>Complete Genome Sequence of Steroid-Transforming Nocardioides simplex VKM Ac-2033D.</title>
        <authorList>
            <person name="Shtratnikova V.Y."/>
            <person name="Schelkunov M.I."/>
            <person name="Pekov Y.A."/>
            <person name="Fokina V.V."/>
            <person name="Logacheva M.D."/>
            <person name="Sokolov S.L."/>
            <person name="Bragin E.Y."/>
            <person name="Ashapkin V.V."/>
            <person name="Donova M.V."/>
        </authorList>
    </citation>
    <scope>NUCLEOTIDE SEQUENCE [LARGE SCALE GENOMIC DNA]</scope>
    <source>
        <strain evidence="1 2">VKM Ac-2033D</strain>
    </source>
</reference>
<name>A0A0A1DS39_NOCSI</name>
<keyword evidence="2" id="KW-1185">Reference proteome</keyword>
<gene>
    <name evidence="1" type="ORF">KR76_26410</name>
</gene>
<dbReference type="HOGENOM" id="CLU_1523635_0_0_11"/>
<accession>A0A0A1DS39</accession>
<dbReference type="AlphaFoldDB" id="A0A0A1DS39"/>
<proteinExistence type="predicted"/>
<organism evidence="1 2">
    <name type="scientific">Nocardioides simplex</name>
    <name type="common">Arthrobacter simplex</name>
    <dbReference type="NCBI Taxonomy" id="2045"/>
    <lineage>
        <taxon>Bacteria</taxon>
        <taxon>Bacillati</taxon>
        <taxon>Actinomycetota</taxon>
        <taxon>Actinomycetes</taxon>
        <taxon>Propionibacteriales</taxon>
        <taxon>Nocardioidaceae</taxon>
        <taxon>Pimelobacter</taxon>
    </lineage>
</organism>
<sequence length="176" mass="17736">MKMSTKVLVPLATLTAAGAIAVGSGATFTSQTGNTISAVTSGTLQQTNSKDGAAIFDLSNLKPGDTLNGNLTLTNTGSLPASFGLTETSSANAFSADNLTLTITDTTTGASVYAGTFGGLVDGTRTDLGVVQPGVAESYRFTVKLATAAPNTDQGKTASAAYKWDAVQLNGETKSQ</sequence>
<dbReference type="eggNOG" id="ENOG5030W9I">
    <property type="taxonomic scope" value="Bacteria"/>
</dbReference>
<evidence type="ECO:0000313" key="2">
    <source>
        <dbReference type="Proteomes" id="UP000030300"/>
    </source>
</evidence>
<dbReference type="Pfam" id="PF12389">
    <property type="entry name" value="Peptidase_M73"/>
    <property type="match status" value="1"/>
</dbReference>
<dbReference type="GeneID" id="96612276"/>
<protein>
    <submittedName>
        <fullName evidence="1">Uncharacterized protein</fullName>
    </submittedName>
</protein>
<dbReference type="OrthoDB" id="3784946at2"/>
<dbReference type="RefSeq" id="WP_038682606.1">
    <property type="nucleotide sequence ID" value="NZ_BJMC01000020.1"/>
</dbReference>
<dbReference type="EMBL" id="CP009896">
    <property type="protein sequence ID" value="AIY19422.1"/>
    <property type="molecule type" value="Genomic_DNA"/>
</dbReference>
<dbReference type="STRING" id="2045.KR76_26410"/>
<dbReference type="Proteomes" id="UP000030300">
    <property type="component" value="Chromosome"/>
</dbReference>
<dbReference type="KEGG" id="psim:KR76_26410"/>